<protein>
    <recommendedName>
        <fullName evidence="1">Guanylate cyclase domain-containing protein</fullName>
    </recommendedName>
</protein>
<dbReference type="AlphaFoldDB" id="A0A382ESJ9"/>
<dbReference type="Gene3D" id="3.30.70.1230">
    <property type="entry name" value="Nucleotide cyclase"/>
    <property type="match status" value="1"/>
</dbReference>
<dbReference type="Gene3D" id="1.25.40.10">
    <property type="entry name" value="Tetratricopeptide repeat domain"/>
    <property type="match status" value="1"/>
</dbReference>
<dbReference type="EMBL" id="UINC01046088">
    <property type="protein sequence ID" value="SVB53658.1"/>
    <property type="molecule type" value="Genomic_DNA"/>
</dbReference>
<name>A0A382ESJ9_9ZZZZ</name>
<dbReference type="InterPro" id="IPR011990">
    <property type="entry name" value="TPR-like_helical_dom_sf"/>
</dbReference>
<dbReference type="PROSITE" id="PS50125">
    <property type="entry name" value="GUANYLATE_CYCLASE_2"/>
    <property type="match status" value="1"/>
</dbReference>
<dbReference type="InterPro" id="IPR050697">
    <property type="entry name" value="Adenylyl/Guanylyl_Cyclase_3/4"/>
</dbReference>
<proteinExistence type="predicted"/>
<gene>
    <name evidence="2" type="ORF">METZ01_LOCUS206512</name>
</gene>
<dbReference type="GO" id="GO:0035556">
    <property type="term" value="P:intracellular signal transduction"/>
    <property type="evidence" value="ECO:0007669"/>
    <property type="project" value="InterPro"/>
</dbReference>
<dbReference type="CDD" id="cd07302">
    <property type="entry name" value="CHD"/>
    <property type="match status" value="1"/>
</dbReference>
<sequence>MEKVTRKLATILAADVYGYSHLMDENEELALQNLKICRSIIDPIIEEYGGRIFNTAGDSVVAEFSSTVECVNSGIVIQKTLSDRNKKSDPASQLLWRIGIHLDDVIIEGSNIYGTGVNIAARLEGECKPGEILISRMVSEQVRKRISFAVNAEGTRSLKNISEPVEVFSIAPEISDNLEEAIIESNDVTSKFKAGVTSNLKAKAEIPKIALVPFSNLNNDEESGYLVDGIVEDLITEFSMIKELEVLSRQSSFEFRENNQDIDEFSKKFGLNFIVSGSVRTSGKRVRLSIQLNDPTIDKVIWSNRYDRIMEDIFDLQDEIVQTVAIALVGEIEINSLNRAKRKPTENMSSYEFLLRGKELHHKFEKDANREALGMFDKAIEADPNNAQAYAWKACTVGQALFRNYSDSDDETLIQETIKLVKNAHELNENDFECHRMMSAVYLSQHNYRLAEEHGRKSYDINPNDPRVVS</sequence>
<accession>A0A382ESJ9</accession>
<dbReference type="GO" id="GO:0006171">
    <property type="term" value="P:cAMP biosynthetic process"/>
    <property type="evidence" value="ECO:0007669"/>
    <property type="project" value="TreeGrafter"/>
</dbReference>
<dbReference type="PANTHER" id="PTHR43081">
    <property type="entry name" value="ADENYLATE CYCLASE, TERMINAL-DIFFERENTIATION SPECIFIC-RELATED"/>
    <property type="match status" value="1"/>
</dbReference>
<feature type="non-terminal residue" evidence="2">
    <location>
        <position position="470"/>
    </location>
</feature>
<dbReference type="SUPFAM" id="SSF55073">
    <property type="entry name" value="Nucleotide cyclase"/>
    <property type="match status" value="1"/>
</dbReference>
<reference evidence="2" key="1">
    <citation type="submission" date="2018-05" db="EMBL/GenBank/DDBJ databases">
        <authorList>
            <person name="Lanie J.A."/>
            <person name="Ng W.-L."/>
            <person name="Kazmierczak K.M."/>
            <person name="Andrzejewski T.M."/>
            <person name="Davidsen T.M."/>
            <person name="Wayne K.J."/>
            <person name="Tettelin H."/>
            <person name="Glass J.I."/>
            <person name="Rusch D."/>
            <person name="Podicherti R."/>
            <person name="Tsui H.-C.T."/>
            <person name="Winkler M.E."/>
        </authorList>
    </citation>
    <scope>NUCLEOTIDE SEQUENCE</scope>
</reference>
<evidence type="ECO:0000313" key="2">
    <source>
        <dbReference type="EMBL" id="SVB53658.1"/>
    </source>
</evidence>
<dbReference type="Pfam" id="PF00211">
    <property type="entry name" value="Guanylate_cyc"/>
    <property type="match status" value="1"/>
</dbReference>
<dbReference type="Gene3D" id="3.40.50.10070">
    <property type="entry name" value="TolB, N-terminal domain"/>
    <property type="match status" value="1"/>
</dbReference>
<evidence type="ECO:0000259" key="1">
    <source>
        <dbReference type="PROSITE" id="PS50125"/>
    </source>
</evidence>
<dbReference type="PANTHER" id="PTHR43081:SF19">
    <property type="entry name" value="PH-SENSITIVE ADENYLATE CYCLASE RV1264"/>
    <property type="match status" value="1"/>
</dbReference>
<organism evidence="2">
    <name type="scientific">marine metagenome</name>
    <dbReference type="NCBI Taxonomy" id="408172"/>
    <lineage>
        <taxon>unclassified sequences</taxon>
        <taxon>metagenomes</taxon>
        <taxon>ecological metagenomes</taxon>
    </lineage>
</organism>
<dbReference type="InterPro" id="IPR029787">
    <property type="entry name" value="Nucleotide_cyclase"/>
</dbReference>
<dbReference type="InterPro" id="IPR001054">
    <property type="entry name" value="A/G_cyclase"/>
</dbReference>
<feature type="domain" description="Guanylate cyclase" evidence="1">
    <location>
        <begin position="10"/>
        <end position="124"/>
    </location>
</feature>
<dbReference type="SUPFAM" id="SSF48452">
    <property type="entry name" value="TPR-like"/>
    <property type="match status" value="1"/>
</dbReference>